<protein>
    <submittedName>
        <fullName evidence="1">Uncharacterized protein</fullName>
    </submittedName>
</protein>
<organism evidence="1 2">
    <name type="scientific">Schistosoma margrebowiei</name>
    <dbReference type="NCBI Taxonomy" id="48269"/>
    <lineage>
        <taxon>Eukaryota</taxon>
        <taxon>Metazoa</taxon>
        <taxon>Spiralia</taxon>
        <taxon>Lophotrochozoa</taxon>
        <taxon>Platyhelminthes</taxon>
        <taxon>Trematoda</taxon>
        <taxon>Digenea</taxon>
        <taxon>Strigeidida</taxon>
        <taxon>Schistosomatoidea</taxon>
        <taxon>Schistosomatidae</taxon>
        <taxon>Schistosoma</taxon>
    </lineage>
</organism>
<reference evidence="1 2" key="1">
    <citation type="submission" date="2018-11" db="EMBL/GenBank/DDBJ databases">
        <authorList>
            <consortium name="Pathogen Informatics"/>
        </authorList>
    </citation>
    <scope>NUCLEOTIDE SEQUENCE [LARGE SCALE GENOMIC DNA]</scope>
    <source>
        <strain evidence="1 2">Zambia</strain>
    </source>
</reference>
<evidence type="ECO:0000313" key="2">
    <source>
        <dbReference type="Proteomes" id="UP000277204"/>
    </source>
</evidence>
<dbReference type="AlphaFoldDB" id="A0A183LTJ2"/>
<sequence length="36" mass="4253">MHLSLLNNCNLLNTSWQQEQINNIDKERDILQVSLN</sequence>
<name>A0A183LTJ2_9TREM</name>
<dbReference type="EMBL" id="UZAI01002804">
    <property type="protein sequence ID" value="VDO74794.1"/>
    <property type="molecule type" value="Genomic_DNA"/>
</dbReference>
<keyword evidence="2" id="KW-1185">Reference proteome</keyword>
<proteinExistence type="predicted"/>
<gene>
    <name evidence="1" type="ORF">SMRZ_LOCUS7117</name>
</gene>
<evidence type="ECO:0000313" key="1">
    <source>
        <dbReference type="EMBL" id="VDO74794.1"/>
    </source>
</evidence>
<accession>A0A183LTJ2</accession>
<dbReference type="Proteomes" id="UP000277204">
    <property type="component" value="Unassembled WGS sequence"/>
</dbReference>